<accession>A0ABT7ZTW1</accession>
<keyword evidence="2" id="KW-1185">Reference proteome</keyword>
<dbReference type="Proteomes" id="UP001231197">
    <property type="component" value="Unassembled WGS sequence"/>
</dbReference>
<sequence length="51" mass="5929">MKTTKFWVLFIRKKLIKLTAGHSSDHRPQIATLIIKKSINNPKKENPKNQS</sequence>
<reference evidence="1 2" key="1">
    <citation type="journal article" date="2023" name="Int. J. Syst. Evol. Microbiol.">
        <title>Winogradskyella bathintestinalis sp. nov., isolated from the intestine of the deep-sea loosejaw dragonfish, Malacosteus niger.</title>
        <authorList>
            <person name="Uniacke-Lowe S."/>
            <person name="Johnson C.N."/>
            <person name="Stanton C."/>
            <person name="Hill C."/>
            <person name="Ross P."/>
        </authorList>
    </citation>
    <scope>NUCLEOTIDE SEQUENCE [LARGE SCALE GENOMIC DNA]</scope>
    <source>
        <strain evidence="1 2">APC 3343</strain>
    </source>
</reference>
<gene>
    <name evidence="1" type="ORF">QMA06_06895</name>
</gene>
<evidence type="ECO:0000313" key="2">
    <source>
        <dbReference type="Proteomes" id="UP001231197"/>
    </source>
</evidence>
<dbReference type="EMBL" id="JASDDK010000002">
    <property type="protein sequence ID" value="MDN3492441.1"/>
    <property type="molecule type" value="Genomic_DNA"/>
</dbReference>
<proteinExistence type="predicted"/>
<name>A0ABT7ZTW1_9FLAO</name>
<protein>
    <submittedName>
        <fullName evidence="1">Uncharacterized protein</fullName>
    </submittedName>
</protein>
<evidence type="ECO:0000313" key="1">
    <source>
        <dbReference type="EMBL" id="MDN3492441.1"/>
    </source>
</evidence>
<organism evidence="1 2">
    <name type="scientific">Winogradskyella bathintestinalis</name>
    <dbReference type="NCBI Taxonomy" id="3035208"/>
    <lineage>
        <taxon>Bacteria</taxon>
        <taxon>Pseudomonadati</taxon>
        <taxon>Bacteroidota</taxon>
        <taxon>Flavobacteriia</taxon>
        <taxon>Flavobacteriales</taxon>
        <taxon>Flavobacteriaceae</taxon>
        <taxon>Winogradskyella</taxon>
    </lineage>
</organism>
<comment type="caution">
    <text evidence="1">The sequence shown here is derived from an EMBL/GenBank/DDBJ whole genome shotgun (WGS) entry which is preliminary data.</text>
</comment>